<dbReference type="Proteomes" id="UP001489004">
    <property type="component" value="Unassembled WGS sequence"/>
</dbReference>
<keyword evidence="2" id="KW-1185">Reference proteome</keyword>
<dbReference type="AlphaFoldDB" id="A0AAW1P905"/>
<reference evidence="1 2" key="1">
    <citation type="journal article" date="2024" name="Nat. Commun.">
        <title>Phylogenomics reveals the evolutionary origins of lichenization in chlorophyte algae.</title>
        <authorList>
            <person name="Puginier C."/>
            <person name="Libourel C."/>
            <person name="Otte J."/>
            <person name="Skaloud P."/>
            <person name="Haon M."/>
            <person name="Grisel S."/>
            <person name="Petersen M."/>
            <person name="Berrin J.G."/>
            <person name="Delaux P.M."/>
            <person name="Dal Grande F."/>
            <person name="Keller J."/>
        </authorList>
    </citation>
    <scope>NUCLEOTIDE SEQUENCE [LARGE SCALE GENOMIC DNA]</scope>
    <source>
        <strain evidence="1 2">SAG 2043</strain>
    </source>
</reference>
<dbReference type="EMBL" id="JALJOR010000014">
    <property type="protein sequence ID" value="KAK9806169.1"/>
    <property type="molecule type" value="Genomic_DNA"/>
</dbReference>
<protein>
    <recommendedName>
        <fullName evidence="3">Enoyl-CoA hydratase</fullName>
    </recommendedName>
</protein>
<evidence type="ECO:0008006" key="3">
    <source>
        <dbReference type="Google" id="ProtNLM"/>
    </source>
</evidence>
<sequence>MGWSRVRHLGQPDTQLGVIPGMGGTQRLVRAIGKSAAMEMILTGARVTAEHAEEAGLVSAVYPPKELMAEALKMANTIAGHSPLVVAKAKD</sequence>
<evidence type="ECO:0000313" key="1">
    <source>
        <dbReference type="EMBL" id="KAK9806169.1"/>
    </source>
</evidence>
<comment type="caution">
    <text evidence="1">The sequence shown here is derived from an EMBL/GenBank/DDBJ whole genome shotgun (WGS) entry which is preliminary data.</text>
</comment>
<dbReference type="PANTHER" id="PTHR11941:SF54">
    <property type="entry name" value="ENOYL-COA HYDRATASE, MITOCHONDRIAL"/>
    <property type="match status" value="1"/>
</dbReference>
<dbReference type="GO" id="GO:0003824">
    <property type="term" value="F:catalytic activity"/>
    <property type="evidence" value="ECO:0007669"/>
    <property type="project" value="UniProtKB-ARBA"/>
</dbReference>
<dbReference type="SUPFAM" id="SSF52096">
    <property type="entry name" value="ClpP/crotonase"/>
    <property type="match status" value="1"/>
</dbReference>
<dbReference type="Pfam" id="PF00378">
    <property type="entry name" value="ECH_1"/>
    <property type="match status" value="1"/>
</dbReference>
<accession>A0AAW1P905</accession>
<dbReference type="PANTHER" id="PTHR11941">
    <property type="entry name" value="ENOYL-COA HYDRATASE-RELATED"/>
    <property type="match status" value="1"/>
</dbReference>
<dbReference type="Gene3D" id="3.90.226.10">
    <property type="entry name" value="2-enoyl-CoA Hydratase, Chain A, domain 1"/>
    <property type="match status" value="1"/>
</dbReference>
<evidence type="ECO:0000313" key="2">
    <source>
        <dbReference type="Proteomes" id="UP001489004"/>
    </source>
</evidence>
<name>A0AAW1P905_9CHLO</name>
<gene>
    <name evidence="1" type="ORF">WJX72_003993</name>
</gene>
<dbReference type="GO" id="GO:0006635">
    <property type="term" value="P:fatty acid beta-oxidation"/>
    <property type="evidence" value="ECO:0007669"/>
    <property type="project" value="TreeGrafter"/>
</dbReference>
<organism evidence="1 2">
    <name type="scientific">[Myrmecia] bisecta</name>
    <dbReference type="NCBI Taxonomy" id="41462"/>
    <lineage>
        <taxon>Eukaryota</taxon>
        <taxon>Viridiplantae</taxon>
        <taxon>Chlorophyta</taxon>
        <taxon>core chlorophytes</taxon>
        <taxon>Trebouxiophyceae</taxon>
        <taxon>Trebouxiales</taxon>
        <taxon>Trebouxiaceae</taxon>
        <taxon>Myrmecia</taxon>
    </lineage>
</organism>
<dbReference type="InterPro" id="IPR001753">
    <property type="entry name" value="Enoyl-CoA_hydra/iso"/>
</dbReference>
<dbReference type="CDD" id="cd06558">
    <property type="entry name" value="crotonase-like"/>
    <property type="match status" value="1"/>
</dbReference>
<proteinExistence type="predicted"/>
<dbReference type="InterPro" id="IPR029045">
    <property type="entry name" value="ClpP/crotonase-like_dom_sf"/>
</dbReference>